<organism evidence="2 3">
    <name type="scientific">Olea europaea subsp. europaea</name>
    <dbReference type="NCBI Taxonomy" id="158383"/>
    <lineage>
        <taxon>Eukaryota</taxon>
        <taxon>Viridiplantae</taxon>
        <taxon>Streptophyta</taxon>
        <taxon>Embryophyta</taxon>
        <taxon>Tracheophyta</taxon>
        <taxon>Spermatophyta</taxon>
        <taxon>Magnoliopsida</taxon>
        <taxon>eudicotyledons</taxon>
        <taxon>Gunneridae</taxon>
        <taxon>Pentapetalae</taxon>
        <taxon>asterids</taxon>
        <taxon>lamiids</taxon>
        <taxon>Lamiales</taxon>
        <taxon>Oleaceae</taxon>
        <taxon>Oleeae</taxon>
        <taxon>Olea</taxon>
    </lineage>
</organism>
<dbReference type="AlphaFoldDB" id="A0A8S0UN63"/>
<name>A0A8S0UN63_OLEEU</name>
<feature type="region of interest" description="Disordered" evidence="1">
    <location>
        <begin position="1"/>
        <end position="53"/>
    </location>
</feature>
<keyword evidence="3" id="KW-1185">Reference proteome</keyword>
<evidence type="ECO:0000313" key="2">
    <source>
        <dbReference type="EMBL" id="CAA3017541.1"/>
    </source>
</evidence>
<proteinExistence type="predicted"/>
<comment type="caution">
    <text evidence="2">The sequence shown here is derived from an EMBL/GenBank/DDBJ whole genome shotgun (WGS) entry which is preliminary data.</text>
</comment>
<feature type="compositionally biased region" description="Low complexity" evidence="1">
    <location>
        <begin position="29"/>
        <end position="38"/>
    </location>
</feature>
<dbReference type="EMBL" id="CACTIH010007712">
    <property type="protein sequence ID" value="CAA3017541.1"/>
    <property type="molecule type" value="Genomic_DNA"/>
</dbReference>
<dbReference type="Gene3D" id="3.40.50.2000">
    <property type="entry name" value="Glycogen Phosphorylase B"/>
    <property type="match status" value="2"/>
</dbReference>
<dbReference type="Proteomes" id="UP000594638">
    <property type="component" value="Unassembled WGS sequence"/>
</dbReference>
<dbReference type="SUPFAM" id="SSF53756">
    <property type="entry name" value="UDP-Glycosyltransferase/glycogen phosphorylase"/>
    <property type="match status" value="1"/>
</dbReference>
<dbReference type="Gramene" id="OE9A042698T1">
    <property type="protein sequence ID" value="OE9A042698C1"/>
    <property type="gene ID" value="OE9A042698"/>
</dbReference>
<sequence>MKPSETRLLPGLPQGMALSYSDLKRRAQPPSRFPKSGPRGPGRPPSRMNFGLPGPGQPLRWLEEVEENYWKSVRSDSFLFDERSNHESNYREDEVVQWLIQSQVSQSVIYVSFGSEVGPTLEEYAESVAALGELNHSFIWVFQPGSRRPGDDFSEMVKKDDIMQQIENLMGGTIGLGYIFGNGCPSTSMASLKAFLDPITQ</sequence>
<protein>
    <submittedName>
        <fullName evidence="2">Uncharacterized protein</fullName>
    </submittedName>
</protein>
<gene>
    <name evidence="2" type="ORF">OLEA9_A042698</name>
</gene>
<evidence type="ECO:0000313" key="3">
    <source>
        <dbReference type="Proteomes" id="UP000594638"/>
    </source>
</evidence>
<evidence type="ECO:0000256" key="1">
    <source>
        <dbReference type="SAM" id="MobiDB-lite"/>
    </source>
</evidence>
<accession>A0A8S0UN63</accession>
<reference evidence="2 3" key="1">
    <citation type="submission" date="2019-12" db="EMBL/GenBank/DDBJ databases">
        <authorList>
            <person name="Alioto T."/>
            <person name="Alioto T."/>
            <person name="Gomez Garrido J."/>
        </authorList>
    </citation>
    <scope>NUCLEOTIDE SEQUENCE [LARGE SCALE GENOMIC DNA]</scope>
</reference>